<evidence type="ECO:0000259" key="11">
    <source>
        <dbReference type="Pfam" id="PF02875"/>
    </source>
</evidence>
<feature type="binding site" evidence="7">
    <location>
        <begin position="111"/>
        <end position="117"/>
    </location>
    <ligand>
        <name>ATP</name>
        <dbReference type="ChEBI" id="CHEBI:30616"/>
    </ligand>
</feature>
<feature type="domain" description="Mur ligase central" evidence="12">
    <location>
        <begin position="109"/>
        <end position="313"/>
    </location>
</feature>
<keyword evidence="7 13" id="KW-0436">Ligase</keyword>
<dbReference type="InterPro" id="IPR000713">
    <property type="entry name" value="Mur_ligase_N"/>
</dbReference>
<dbReference type="SUPFAM" id="SSF53244">
    <property type="entry name" value="MurD-like peptide ligases, peptide-binding domain"/>
    <property type="match status" value="1"/>
</dbReference>
<dbReference type="SUPFAM" id="SSF53623">
    <property type="entry name" value="MurD-like peptide ligases, catalytic domain"/>
    <property type="match status" value="1"/>
</dbReference>
<dbReference type="InterPro" id="IPR013221">
    <property type="entry name" value="Mur_ligase_cen"/>
</dbReference>
<dbReference type="EMBL" id="CADCWE010000031">
    <property type="protein sequence ID" value="CAA9526131.1"/>
    <property type="molecule type" value="Genomic_DNA"/>
</dbReference>
<feature type="binding site" evidence="7">
    <location>
        <begin position="155"/>
        <end position="156"/>
    </location>
    <ligand>
        <name>UDP-N-acetyl-alpha-D-muramoyl-L-alanyl-D-glutamate</name>
        <dbReference type="ChEBI" id="CHEBI:83900"/>
    </ligand>
</feature>
<evidence type="ECO:0000313" key="13">
    <source>
        <dbReference type="EMBL" id="CAA9526131.1"/>
    </source>
</evidence>
<accession>A0A6J4TKU5</accession>
<dbReference type="GO" id="GO:0071555">
    <property type="term" value="P:cell wall organization"/>
    <property type="evidence" value="ECO:0007669"/>
    <property type="project" value="UniProtKB-KW"/>
</dbReference>
<evidence type="ECO:0000256" key="3">
    <source>
        <dbReference type="ARBA" id="ARBA00022960"/>
    </source>
</evidence>
<comment type="subcellular location">
    <subcellularLocation>
        <location evidence="7 8">Cytoplasm</location>
    </subcellularLocation>
</comment>
<sequence>MDRSVRLSALASELGIQIARADDVVIGGVVYDSRAVEPGFLFAALVGGDADGHDYAAEAVSRGAAAVLAERPLPIPAPVLIVPDSRAALAPLAAAFYGHPSRGLGVIGITGTDGKTTTSYLVDSILRRAGRRTGMVGTVSLRVGDEVLTHGTRQTTPESADIQRYLRRMADAGVDWAVLEATSHGLDLHRLDGVRFGVGAVTNITHEHLEHHKTIAAYRRAKAILFERVGAVGGVAVINADDPGAAEMVPYAKGATIVRFGMDREAEVTASDVRLSATGSRFRLDAFGERVAIRLPYIGGFNVANALCAAGVALAAGMELAQIGEGLAQAPPVPGRMARVDEGQPFSVVIDYAHTPESLRKVLGLLRTLTPGGRLILVMGSAGERDVEKRAVQGAAATELADFSVFTSEDPRFEDPEAIVAEIAAGAVAVGGKEGTTFARLVDREQAVERAIAMAKPGDCVLLAGKGHEGSIIWGREKRPWDEDAAARRALAARGYHGGPPPNVPSNDISP</sequence>
<dbReference type="SUPFAM" id="SSF63418">
    <property type="entry name" value="MurE/MurF N-terminal domain"/>
    <property type="match status" value="1"/>
</dbReference>
<evidence type="ECO:0000259" key="12">
    <source>
        <dbReference type="Pfam" id="PF08245"/>
    </source>
</evidence>
<dbReference type="AlphaFoldDB" id="A0A6J4TKU5"/>
<dbReference type="GO" id="GO:0008360">
    <property type="term" value="P:regulation of cell shape"/>
    <property type="evidence" value="ECO:0007669"/>
    <property type="project" value="UniProtKB-KW"/>
</dbReference>
<feature type="modified residue" description="N6-carboxylysine" evidence="7">
    <location>
        <position position="222"/>
    </location>
</feature>
<dbReference type="GO" id="GO:0005524">
    <property type="term" value="F:ATP binding"/>
    <property type="evidence" value="ECO:0007669"/>
    <property type="project" value="UniProtKB-UniRule"/>
</dbReference>
<dbReference type="NCBIfam" id="TIGR01085">
    <property type="entry name" value="murE"/>
    <property type="match status" value="1"/>
</dbReference>
<evidence type="ECO:0000256" key="1">
    <source>
        <dbReference type="ARBA" id="ARBA00005898"/>
    </source>
</evidence>
<dbReference type="EC" id="6.3.2.-" evidence="7"/>
<evidence type="ECO:0000256" key="4">
    <source>
        <dbReference type="ARBA" id="ARBA00022984"/>
    </source>
</evidence>
<feature type="domain" description="Mur ligase C-terminal" evidence="11">
    <location>
        <begin position="335"/>
        <end position="467"/>
    </location>
</feature>
<name>A0A6J4TKU5_9BACT</name>
<evidence type="ECO:0000256" key="7">
    <source>
        <dbReference type="HAMAP-Rule" id="MF_00208"/>
    </source>
</evidence>
<dbReference type="Pfam" id="PF01225">
    <property type="entry name" value="Mur_ligase"/>
    <property type="match status" value="1"/>
</dbReference>
<keyword evidence="5 7" id="KW-0131">Cell cycle</keyword>
<comment type="pathway">
    <text evidence="7 8">Cell wall biogenesis; peptidoglycan biosynthesis.</text>
</comment>
<feature type="region of interest" description="Disordered" evidence="9">
    <location>
        <begin position="492"/>
        <end position="511"/>
    </location>
</feature>
<dbReference type="NCBIfam" id="NF001126">
    <property type="entry name" value="PRK00139.1-4"/>
    <property type="match status" value="1"/>
</dbReference>
<comment type="function">
    <text evidence="7">Catalyzes the addition of an amino acid to the nucleotide precursor UDP-N-acetylmuramoyl-L-alanyl-D-glutamate (UMAG) in the biosynthesis of bacterial cell-wall peptidoglycan.</text>
</comment>
<keyword evidence="4 7" id="KW-0573">Peptidoglycan synthesis</keyword>
<dbReference type="PANTHER" id="PTHR23135">
    <property type="entry name" value="MUR LIGASE FAMILY MEMBER"/>
    <property type="match status" value="1"/>
</dbReference>
<keyword evidence="3 7" id="KW-0133">Cell shape</keyword>
<protein>
    <recommendedName>
        <fullName evidence="7">UDP-N-acetylmuramyl-tripeptide synthetase</fullName>
        <ecNumber evidence="7">6.3.2.-</ecNumber>
    </recommendedName>
    <alternativeName>
        <fullName evidence="7">UDP-MurNAc-tripeptide synthetase</fullName>
    </alternativeName>
</protein>
<keyword evidence="7" id="KW-0547">Nucleotide-binding</keyword>
<dbReference type="GO" id="GO:0000287">
    <property type="term" value="F:magnesium ion binding"/>
    <property type="evidence" value="ECO:0007669"/>
    <property type="project" value="UniProtKB-UniRule"/>
</dbReference>
<evidence type="ECO:0000256" key="2">
    <source>
        <dbReference type="ARBA" id="ARBA00022618"/>
    </source>
</evidence>
<dbReference type="InterPro" id="IPR036615">
    <property type="entry name" value="Mur_ligase_C_dom_sf"/>
</dbReference>
<dbReference type="InterPro" id="IPR005761">
    <property type="entry name" value="UDP-N-AcMur-Glu-dNH2Pim_ligase"/>
</dbReference>
<keyword evidence="2 7" id="KW-0132">Cell division</keyword>
<dbReference type="GO" id="GO:0005737">
    <property type="term" value="C:cytoplasm"/>
    <property type="evidence" value="ECO:0007669"/>
    <property type="project" value="UniProtKB-SubCell"/>
</dbReference>
<gene>
    <name evidence="7" type="primary">murE</name>
    <name evidence="13" type="ORF">AVDCRST_MAG73-580</name>
</gene>
<proteinExistence type="inferred from homology"/>
<comment type="PTM">
    <text evidence="7">Carboxylation is probably crucial for Mg(2+) binding and, consequently, for the gamma-phosphate positioning of ATP.</text>
</comment>
<dbReference type="Pfam" id="PF02875">
    <property type="entry name" value="Mur_ligase_C"/>
    <property type="match status" value="1"/>
</dbReference>
<reference evidence="13" key="1">
    <citation type="submission" date="2020-02" db="EMBL/GenBank/DDBJ databases">
        <authorList>
            <person name="Meier V. D."/>
        </authorList>
    </citation>
    <scope>NUCLEOTIDE SEQUENCE</scope>
    <source>
        <strain evidence="13">AVDCRST_MAG73</strain>
    </source>
</reference>
<evidence type="ECO:0000259" key="10">
    <source>
        <dbReference type="Pfam" id="PF01225"/>
    </source>
</evidence>
<dbReference type="InterPro" id="IPR035911">
    <property type="entry name" value="MurE/MurF_N"/>
</dbReference>
<dbReference type="PANTHER" id="PTHR23135:SF4">
    <property type="entry name" value="UDP-N-ACETYLMURAMOYL-L-ALANYL-D-GLUTAMATE--2,6-DIAMINOPIMELATE LIGASE MURE HOMOLOG, CHLOROPLASTIC"/>
    <property type="match status" value="1"/>
</dbReference>
<keyword evidence="7" id="KW-0460">Magnesium</keyword>
<evidence type="ECO:0000256" key="5">
    <source>
        <dbReference type="ARBA" id="ARBA00023306"/>
    </source>
</evidence>
<dbReference type="InterPro" id="IPR004101">
    <property type="entry name" value="Mur_ligase_C"/>
</dbReference>
<feature type="binding site" evidence="7">
    <location>
        <position position="182"/>
    </location>
    <ligand>
        <name>UDP-N-acetyl-alpha-D-muramoyl-L-alanyl-D-glutamate</name>
        <dbReference type="ChEBI" id="CHEBI:83900"/>
    </ligand>
</feature>
<evidence type="ECO:0000256" key="6">
    <source>
        <dbReference type="ARBA" id="ARBA00023316"/>
    </source>
</evidence>
<evidence type="ECO:0000256" key="8">
    <source>
        <dbReference type="RuleBase" id="RU004135"/>
    </source>
</evidence>
<dbReference type="Gene3D" id="3.40.1190.10">
    <property type="entry name" value="Mur-like, catalytic domain"/>
    <property type="match status" value="1"/>
</dbReference>
<dbReference type="GO" id="GO:0016881">
    <property type="term" value="F:acid-amino acid ligase activity"/>
    <property type="evidence" value="ECO:0007669"/>
    <property type="project" value="UniProtKB-UniRule"/>
</dbReference>
<dbReference type="Pfam" id="PF08245">
    <property type="entry name" value="Mur_ligase_M"/>
    <property type="match status" value="1"/>
</dbReference>
<comment type="caution">
    <text evidence="7">Lacks conserved residue(s) required for the propagation of feature annotation.</text>
</comment>
<comment type="similarity">
    <text evidence="1 7">Belongs to the MurCDEF family. MurE subfamily.</text>
</comment>
<comment type="cofactor">
    <cofactor evidence="7">
        <name>Mg(2+)</name>
        <dbReference type="ChEBI" id="CHEBI:18420"/>
    </cofactor>
</comment>
<dbReference type="GO" id="GO:0051301">
    <property type="term" value="P:cell division"/>
    <property type="evidence" value="ECO:0007669"/>
    <property type="project" value="UniProtKB-KW"/>
</dbReference>
<keyword evidence="7" id="KW-0963">Cytoplasm</keyword>
<feature type="binding site" evidence="7">
    <location>
        <position position="190"/>
    </location>
    <ligand>
        <name>UDP-N-acetyl-alpha-D-muramoyl-L-alanyl-D-glutamate</name>
        <dbReference type="ChEBI" id="CHEBI:83900"/>
    </ligand>
</feature>
<dbReference type="Gene3D" id="3.40.1390.10">
    <property type="entry name" value="MurE/MurF, N-terminal domain"/>
    <property type="match status" value="1"/>
</dbReference>
<keyword evidence="6 7" id="KW-0961">Cell wall biogenesis/degradation</keyword>
<organism evidence="13">
    <name type="scientific">uncultured Thermomicrobiales bacterium</name>
    <dbReference type="NCBI Taxonomy" id="1645740"/>
    <lineage>
        <taxon>Bacteria</taxon>
        <taxon>Pseudomonadati</taxon>
        <taxon>Thermomicrobiota</taxon>
        <taxon>Thermomicrobia</taxon>
        <taxon>Thermomicrobiales</taxon>
        <taxon>environmental samples</taxon>
    </lineage>
</organism>
<keyword evidence="7" id="KW-0067">ATP-binding</keyword>
<evidence type="ECO:0000256" key="9">
    <source>
        <dbReference type="SAM" id="MobiDB-lite"/>
    </source>
</evidence>
<dbReference type="UniPathway" id="UPA00219"/>
<dbReference type="Gene3D" id="3.90.190.20">
    <property type="entry name" value="Mur ligase, C-terminal domain"/>
    <property type="match status" value="1"/>
</dbReference>
<dbReference type="InterPro" id="IPR036565">
    <property type="entry name" value="Mur-like_cat_sf"/>
</dbReference>
<feature type="binding site" evidence="7">
    <location>
        <position position="33"/>
    </location>
    <ligand>
        <name>UDP-N-acetyl-alpha-D-muramoyl-L-alanyl-D-glutamate</name>
        <dbReference type="ChEBI" id="CHEBI:83900"/>
    </ligand>
</feature>
<feature type="domain" description="Mur ligase N-terminal catalytic" evidence="10">
    <location>
        <begin position="26"/>
        <end position="97"/>
    </location>
</feature>
<dbReference type="HAMAP" id="MF_00208">
    <property type="entry name" value="MurE"/>
    <property type="match status" value="1"/>
</dbReference>
<dbReference type="GO" id="GO:0009252">
    <property type="term" value="P:peptidoglycan biosynthetic process"/>
    <property type="evidence" value="ECO:0007669"/>
    <property type="project" value="UniProtKB-UniRule"/>
</dbReference>